<sequence length="778" mass="83663">MAEKRKLQQEVEKTLKRVEEGLDAFNDVCEKMHGPVVSASQKEKFENELKREIKKLQRLRDQIKTWQTSSDIKDKAPLDEARKKIEREMERFKVCERESKMKAFSKEGLAAKTKLDPQEEERNRHREWLNEFISTLNTHVDAHEAEEELLMSSKKGKHRDHANTERRLGQLQLCVQRHRWHINNMELILRRLENDSLDLSVMDELKESIELYLDNFNDDDFFFDETLYAALNLDAPDDNSEMVKDSEEENTSSDQCGDSTPPSGRGSQEASGAAGSPTSTASVPSFNSDRTERLPGTVAPGEKSRNSGALSAPAKAPSSRGSAGAAPGASGASKGEKGLSGDAGKARPGGEKGADGGAASGALSPNGSSGGSSPGLLVAKKGAERGSSGEAASPAAPSADASRATNEGETLSPHASGKAQVSPRTGENGVWTGARRPGASLLPAVSAASSAPASGRWAAVAGGLAGADGQSVRKRGASEEKKDDGEEARRRSVPGREPEEEKGAAAKDKRRGGAAPGPQGKAQGDGAAERNSGAADPKAESGDRERLEMEDEEAQGKGHSVRPPAPGGDAAEGDTTDRGVPSARATASAKAGDGFLFPGTSSSLSTVAALVDCSQSHRPTRSDAEQIPGGSICGRSSAALGWGPNMFGPGGPGARPLAPLSPQIAWTCAPESFPDAPLVGYDSRQLFAGLDLDTLFFVFYYQQGTYQQYLAARELKQQSWRYHKKYLTWFQRHEEPRITADKYEQGTYVYFDYDSGWCSRIKQEFTFEYHWLEDELAV</sequence>
<accession>A0A086KWL0</accession>
<feature type="compositionally biased region" description="Basic and acidic residues" evidence="12">
    <location>
        <begin position="334"/>
        <end position="354"/>
    </location>
</feature>
<dbReference type="PANTHER" id="PTHR23326">
    <property type="entry name" value="CCR4 NOT-RELATED"/>
    <property type="match status" value="1"/>
</dbReference>
<comment type="subcellular location">
    <subcellularLocation>
        <location evidence="2 10">Cytoplasm</location>
    </subcellularLocation>
    <subcellularLocation>
        <location evidence="1 10">Nucleus</location>
    </subcellularLocation>
</comment>
<dbReference type="AlphaFoldDB" id="A0A086KWL0"/>
<evidence type="ECO:0000256" key="1">
    <source>
        <dbReference type="ARBA" id="ARBA00004123"/>
    </source>
</evidence>
<comment type="similarity">
    <text evidence="3 10">Belongs to the CNOT2/3/5 family.</text>
</comment>
<evidence type="ECO:0000256" key="2">
    <source>
        <dbReference type="ARBA" id="ARBA00004496"/>
    </source>
</evidence>
<keyword evidence="8 10" id="KW-0804">Transcription</keyword>
<dbReference type="OrthoDB" id="293823at2759"/>
<feature type="coiled-coil region" evidence="11">
    <location>
        <begin position="4"/>
        <end position="98"/>
    </location>
</feature>
<dbReference type="Pfam" id="PF04065">
    <property type="entry name" value="Not3"/>
    <property type="match status" value="1"/>
</dbReference>
<dbReference type="VEuPathDB" id="ToxoDB:TGDOM2_233020"/>
<feature type="domain" description="NOT2/NOT3/NOT5 C-terminal" evidence="14">
    <location>
        <begin position="669"/>
        <end position="772"/>
    </location>
</feature>
<keyword evidence="6" id="KW-0597">Phosphoprotein</keyword>
<feature type="domain" description="CCR4-Not complex component Not N-terminal" evidence="13">
    <location>
        <begin position="4"/>
        <end position="234"/>
    </location>
</feature>
<gene>
    <name evidence="15" type="ORF">TGDOM2_233020</name>
</gene>
<reference evidence="15 16" key="1">
    <citation type="submission" date="2014-02" db="EMBL/GenBank/DDBJ databases">
        <authorList>
            <person name="Sibley D."/>
            <person name="Venepally P."/>
            <person name="Karamycheva S."/>
            <person name="Hadjithomas M."/>
            <person name="Khan A."/>
            <person name="Brunk B."/>
            <person name="Roos D."/>
            <person name="Caler E."/>
            <person name="Lorenzi H."/>
        </authorList>
    </citation>
    <scope>NUCLEOTIDE SEQUENCE [LARGE SCALE GENOMIC DNA]</scope>
    <source>
        <strain evidence="15 16">GAB2-2007-GAL-DOM2</strain>
    </source>
</reference>
<feature type="compositionally biased region" description="Basic and acidic residues" evidence="12">
    <location>
        <begin position="537"/>
        <end position="547"/>
    </location>
</feature>
<feature type="compositionally biased region" description="Polar residues" evidence="12">
    <location>
        <begin position="252"/>
        <end position="269"/>
    </location>
</feature>
<evidence type="ECO:0000256" key="5">
    <source>
        <dbReference type="ARBA" id="ARBA00022491"/>
    </source>
</evidence>
<evidence type="ECO:0000256" key="8">
    <source>
        <dbReference type="ARBA" id="ARBA00023163"/>
    </source>
</evidence>
<dbReference type="EMBL" id="AHZU02000079">
    <property type="protein sequence ID" value="KFG48778.1"/>
    <property type="molecule type" value="Genomic_DNA"/>
</dbReference>
<feature type="compositionally biased region" description="Basic and acidic residues" evidence="12">
    <location>
        <begin position="476"/>
        <end position="507"/>
    </location>
</feature>
<evidence type="ECO:0000256" key="11">
    <source>
        <dbReference type="SAM" id="Coils"/>
    </source>
</evidence>
<keyword evidence="4 10" id="KW-0963">Cytoplasm</keyword>
<dbReference type="InterPro" id="IPR007207">
    <property type="entry name" value="Not_N"/>
</dbReference>
<evidence type="ECO:0000256" key="9">
    <source>
        <dbReference type="ARBA" id="ARBA00023242"/>
    </source>
</evidence>
<feature type="compositionally biased region" description="Low complexity" evidence="12">
    <location>
        <begin position="270"/>
        <end position="285"/>
    </location>
</feature>
<evidence type="ECO:0000259" key="13">
    <source>
        <dbReference type="Pfam" id="PF04065"/>
    </source>
</evidence>
<feature type="compositionally biased region" description="Acidic residues" evidence="12">
    <location>
        <begin position="236"/>
        <end position="251"/>
    </location>
</feature>
<evidence type="ECO:0000313" key="15">
    <source>
        <dbReference type="EMBL" id="KFG48778.1"/>
    </source>
</evidence>
<feature type="compositionally biased region" description="Low complexity" evidence="12">
    <location>
        <begin position="516"/>
        <end position="526"/>
    </location>
</feature>
<feature type="compositionally biased region" description="Low complexity" evidence="12">
    <location>
        <begin position="311"/>
        <end position="333"/>
    </location>
</feature>
<organism evidence="15 16">
    <name type="scientific">Toxoplasma gondii GAB2-2007-GAL-DOM2</name>
    <dbReference type="NCBI Taxonomy" id="1130820"/>
    <lineage>
        <taxon>Eukaryota</taxon>
        <taxon>Sar</taxon>
        <taxon>Alveolata</taxon>
        <taxon>Apicomplexa</taxon>
        <taxon>Conoidasida</taxon>
        <taxon>Coccidia</taxon>
        <taxon>Eucoccidiorida</taxon>
        <taxon>Eimeriorina</taxon>
        <taxon>Sarcocystidae</taxon>
        <taxon>Toxoplasma</taxon>
    </lineage>
</organism>
<dbReference type="Proteomes" id="UP000028837">
    <property type="component" value="Unassembled WGS sequence"/>
</dbReference>
<evidence type="ECO:0000256" key="3">
    <source>
        <dbReference type="ARBA" id="ARBA00007682"/>
    </source>
</evidence>
<evidence type="ECO:0000256" key="6">
    <source>
        <dbReference type="ARBA" id="ARBA00022553"/>
    </source>
</evidence>
<evidence type="ECO:0000256" key="7">
    <source>
        <dbReference type="ARBA" id="ARBA00023015"/>
    </source>
</evidence>
<dbReference type="InterPro" id="IPR007282">
    <property type="entry name" value="NOT2/3/5_C"/>
</dbReference>
<dbReference type="Pfam" id="PF04153">
    <property type="entry name" value="NOT2_3_5_C"/>
    <property type="match status" value="1"/>
</dbReference>
<dbReference type="InterPro" id="IPR038635">
    <property type="entry name" value="CCR4-NOT_su2/3/5_C_sf"/>
</dbReference>
<dbReference type="InterPro" id="IPR012270">
    <property type="entry name" value="CCR4-NOT_su3/5"/>
</dbReference>
<evidence type="ECO:0000256" key="12">
    <source>
        <dbReference type="SAM" id="MobiDB-lite"/>
    </source>
</evidence>
<keyword evidence="7 10" id="KW-0805">Transcription regulation</keyword>
<proteinExistence type="inferred from homology"/>
<evidence type="ECO:0000313" key="16">
    <source>
        <dbReference type="Proteomes" id="UP000028837"/>
    </source>
</evidence>
<dbReference type="GO" id="GO:0006355">
    <property type="term" value="P:regulation of DNA-templated transcription"/>
    <property type="evidence" value="ECO:0007669"/>
    <property type="project" value="InterPro"/>
</dbReference>
<dbReference type="GO" id="GO:0005634">
    <property type="term" value="C:nucleus"/>
    <property type="evidence" value="ECO:0007669"/>
    <property type="project" value="UniProtKB-SubCell"/>
</dbReference>
<dbReference type="GO" id="GO:0030015">
    <property type="term" value="C:CCR4-NOT core complex"/>
    <property type="evidence" value="ECO:0007669"/>
    <property type="project" value="UniProtKB-UniRule"/>
</dbReference>
<dbReference type="GO" id="GO:0000932">
    <property type="term" value="C:P-body"/>
    <property type="evidence" value="ECO:0007669"/>
    <property type="project" value="UniProtKB-UniRule"/>
</dbReference>
<feature type="region of interest" description="Disordered" evidence="12">
    <location>
        <begin position="236"/>
        <end position="436"/>
    </location>
</feature>
<protein>
    <submittedName>
        <fullName evidence="15">Not1 N-terminal domain, CCR4-Not complex component protein</fullName>
    </submittedName>
</protein>
<keyword evidence="9 10" id="KW-0539">Nucleus</keyword>
<keyword evidence="11" id="KW-0175">Coiled coil</keyword>
<name>A0A086KWL0_TOXGO</name>
<dbReference type="InterPro" id="IPR040168">
    <property type="entry name" value="Not2/3/5"/>
</dbReference>
<evidence type="ECO:0000256" key="10">
    <source>
        <dbReference type="PIRNR" id="PIRNR005290"/>
    </source>
</evidence>
<evidence type="ECO:0000259" key="14">
    <source>
        <dbReference type="Pfam" id="PF04153"/>
    </source>
</evidence>
<dbReference type="SMR" id="A0A086KWL0"/>
<feature type="compositionally biased region" description="Low complexity" evidence="12">
    <location>
        <begin position="385"/>
        <end position="404"/>
    </location>
</feature>
<comment type="caution">
    <text evidence="15">The sequence shown here is derived from an EMBL/GenBank/DDBJ whole genome shotgun (WGS) entry which is preliminary data.</text>
</comment>
<feature type="region of interest" description="Disordered" evidence="12">
    <location>
        <begin position="464"/>
        <end position="592"/>
    </location>
</feature>
<evidence type="ECO:0000256" key="4">
    <source>
        <dbReference type="ARBA" id="ARBA00022490"/>
    </source>
</evidence>
<dbReference type="Gene3D" id="2.30.30.1020">
    <property type="entry name" value="CCR4-NOT complex subunit 2/3/5, C-terminal domain"/>
    <property type="match status" value="1"/>
</dbReference>
<keyword evidence="5 10" id="KW-0678">Repressor</keyword>
<dbReference type="PIRSF" id="PIRSF005290">
    <property type="entry name" value="NOT_su_3_5"/>
    <property type="match status" value="1"/>
</dbReference>